<protein>
    <recommendedName>
        <fullName evidence="16">DNA helicase RecQ</fullName>
        <ecNumber evidence="16">5.6.2.4</ecNumber>
    </recommendedName>
</protein>
<dbReference type="GO" id="GO:0006281">
    <property type="term" value="P:DNA repair"/>
    <property type="evidence" value="ECO:0007669"/>
    <property type="project" value="UniProtKB-KW"/>
</dbReference>
<dbReference type="SMART" id="SM00490">
    <property type="entry name" value="HELICc"/>
    <property type="match status" value="1"/>
</dbReference>
<evidence type="ECO:0000256" key="7">
    <source>
        <dbReference type="ARBA" id="ARBA00022801"/>
    </source>
</evidence>
<dbReference type="FunFam" id="3.40.50.300:FF:001389">
    <property type="entry name" value="ATP-dependent DNA helicase RecQ"/>
    <property type="match status" value="1"/>
</dbReference>
<dbReference type="PROSITE" id="PS50967">
    <property type="entry name" value="HRDC"/>
    <property type="match status" value="1"/>
</dbReference>
<evidence type="ECO:0000256" key="4">
    <source>
        <dbReference type="ARBA" id="ARBA00022723"/>
    </source>
</evidence>
<evidence type="ECO:0000259" key="19">
    <source>
        <dbReference type="PROSITE" id="PS51194"/>
    </source>
</evidence>
<dbReference type="GO" id="GO:0009378">
    <property type="term" value="F:four-way junction helicase activity"/>
    <property type="evidence" value="ECO:0007669"/>
    <property type="project" value="TreeGrafter"/>
</dbReference>
<dbReference type="SMART" id="SM00487">
    <property type="entry name" value="DEXDc"/>
    <property type="match status" value="1"/>
</dbReference>
<comment type="cofactor">
    <cofactor evidence="2">
        <name>Zn(2+)</name>
        <dbReference type="ChEBI" id="CHEBI:29105"/>
    </cofactor>
</comment>
<feature type="domain" description="Helicase C-terminal" evidence="19">
    <location>
        <begin position="216"/>
        <end position="364"/>
    </location>
</feature>
<dbReference type="InterPro" id="IPR010997">
    <property type="entry name" value="HRDC-like_sf"/>
</dbReference>
<gene>
    <name evidence="20" type="ORF">SFMTTN_2096</name>
</gene>
<dbReference type="CDD" id="cd17920">
    <property type="entry name" value="DEXHc_RecQ"/>
    <property type="match status" value="1"/>
</dbReference>
<keyword evidence="13" id="KW-0234">DNA repair</keyword>
<keyword evidence="21" id="KW-1185">Reference proteome</keyword>
<dbReference type="InterPro" id="IPR011545">
    <property type="entry name" value="DEAD/DEAH_box_helicase_dom"/>
</dbReference>
<keyword evidence="4" id="KW-0479">Metal-binding</keyword>
<comment type="caution">
    <text evidence="20">The sequence shown here is derived from an EMBL/GenBank/DDBJ whole genome shotgun (WGS) entry which is preliminary data.</text>
</comment>
<comment type="catalytic activity">
    <reaction evidence="15">
        <text>Couples ATP hydrolysis with the unwinding of duplex DNA by translocating in the 3'-5' direction.</text>
        <dbReference type="EC" id="5.6.2.4"/>
    </reaction>
</comment>
<evidence type="ECO:0000256" key="3">
    <source>
        <dbReference type="ARBA" id="ARBA00005446"/>
    </source>
</evidence>
<dbReference type="AlphaFoldDB" id="A0A401JFB0"/>
<dbReference type="Gene3D" id="1.10.150.80">
    <property type="entry name" value="HRDC domain"/>
    <property type="match status" value="1"/>
</dbReference>
<evidence type="ECO:0000256" key="6">
    <source>
        <dbReference type="ARBA" id="ARBA00022763"/>
    </source>
</evidence>
<dbReference type="SMART" id="SM00956">
    <property type="entry name" value="RQC"/>
    <property type="match status" value="1"/>
</dbReference>
<evidence type="ECO:0000256" key="15">
    <source>
        <dbReference type="ARBA" id="ARBA00034617"/>
    </source>
</evidence>
<keyword evidence="10" id="KW-0067">ATP-binding</keyword>
<keyword evidence="9" id="KW-0862">Zinc</keyword>
<evidence type="ECO:0000256" key="2">
    <source>
        <dbReference type="ARBA" id="ARBA00001947"/>
    </source>
</evidence>
<dbReference type="GO" id="GO:0005737">
    <property type="term" value="C:cytoplasm"/>
    <property type="evidence" value="ECO:0007669"/>
    <property type="project" value="TreeGrafter"/>
</dbReference>
<dbReference type="PANTHER" id="PTHR13710">
    <property type="entry name" value="DNA HELICASE RECQ FAMILY MEMBER"/>
    <property type="match status" value="1"/>
</dbReference>
<dbReference type="Gene3D" id="3.40.50.300">
    <property type="entry name" value="P-loop containing nucleotide triphosphate hydrolases"/>
    <property type="match status" value="2"/>
</dbReference>
<dbReference type="GO" id="GO:0006310">
    <property type="term" value="P:DNA recombination"/>
    <property type="evidence" value="ECO:0007669"/>
    <property type="project" value="UniProtKB-UniRule"/>
</dbReference>
<dbReference type="CDD" id="cd18794">
    <property type="entry name" value="SF2_C_RecQ"/>
    <property type="match status" value="1"/>
</dbReference>
<evidence type="ECO:0000256" key="12">
    <source>
        <dbReference type="ARBA" id="ARBA00023172"/>
    </source>
</evidence>
<dbReference type="Pfam" id="PF16124">
    <property type="entry name" value="RecQ_Zn_bind"/>
    <property type="match status" value="1"/>
</dbReference>
<dbReference type="InterPro" id="IPR014001">
    <property type="entry name" value="Helicase_ATP-bd"/>
</dbReference>
<dbReference type="SUPFAM" id="SSF47819">
    <property type="entry name" value="HRDC-like"/>
    <property type="match status" value="1"/>
</dbReference>
<dbReference type="GO" id="GO:0046872">
    <property type="term" value="F:metal ion binding"/>
    <property type="evidence" value="ECO:0007669"/>
    <property type="project" value="UniProtKB-KW"/>
</dbReference>
<comment type="cofactor">
    <cofactor evidence="1">
        <name>Mg(2+)</name>
        <dbReference type="ChEBI" id="CHEBI:18420"/>
    </cofactor>
</comment>
<evidence type="ECO:0000259" key="18">
    <source>
        <dbReference type="PROSITE" id="PS51192"/>
    </source>
</evidence>
<comment type="similarity">
    <text evidence="3">Belongs to the helicase family. RecQ subfamily.</text>
</comment>
<evidence type="ECO:0000256" key="9">
    <source>
        <dbReference type="ARBA" id="ARBA00022833"/>
    </source>
</evidence>
<dbReference type="Gene3D" id="1.10.10.10">
    <property type="entry name" value="Winged helix-like DNA-binding domain superfamily/Winged helix DNA-binding domain"/>
    <property type="match status" value="1"/>
</dbReference>
<keyword evidence="5" id="KW-0547">Nucleotide-binding</keyword>
<proteinExistence type="inferred from homology"/>
<dbReference type="GO" id="GO:0030894">
    <property type="term" value="C:replisome"/>
    <property type="evidence" value="ECO:0007669"/>
    <property type="project" value="TreeGrafter"/>
</dbReference>
<keyword evidence="11" id="KW-0238">DNA-binding</keyword>
<keyword evidence="7" id="KW-0378">Hydrolase</keyword>
<keyword evidence="14" id="KW-0413">Isomerase</keyword>
<accession>A0A401JFB0</accession>
<dbReference type="Pfam" id="PF09382">
    <property type="entry name" value="RQC"/>
    <property type="match status" value="1"/>
</dbReference>
<dbReference type="InterPro" id="IPR027417">
    <property type="entry name" value="P-loop_NTPase"/>
</dbReference>
<dbReference type="InterPro" id="IPR006293">
    <property type="entry name" value="DNA_helicase_ATP-dep_RecQ_bac"/>
</dbReference>
<evidence type="ECO:0000256" key="14">
    <source>
        <dbReference type="ARBA" id="ARBA00023235"/>
    </source>
</evidence>
<keyword evidence="6" id="KW-0227">DNA damage</keyword>
<dbReference type="NCBIfam" id="TIGR01389">
    <property type="entry name" value="recQ"/>
    <property type="match status" value="1"/>
</dbReference>
<dbReference type="FunFam" id="1.10.10.10:FF:000175">
    <property type="entry name" value="ATP-dependent DNA helicase RecQ"/>
    <property type="match status" value="1"/>
</dbReference>
<dbReference type="GO" id="GO:0005524">
    <property type="term" value="F:ATP binding"/>
    <property type="evidence" value="ECO:0007669"/>
    <property type="project" value="UniProtKB-KW"/>
</dbReference>
<evidence type="ECO:0000256" key="1">
    <source>
        <dbReference type="ARBA" id="ARBA00001946"/>
    </source>
</evidence>
<dbReference type="Pfam" id="PF00271">
    <property type="entry name" value="Helicase_C"/>
    <property type="match status" value="1"/>
</dbReference>
<dbReference type="GO" id="GO:0006260">
    <property type="term" value="P:DNA replication"/>
    <property type="evidence" value="ECO:0007669"/>
    <property type="project" value="InterPro"/>
</dbReference>
<dbReference type="EC" id="5.6.2.4" evidence="16"/>
<evidence type="ECO:0000256" key="13">
    <source>
        <dbReference type="ARBA" id="ARBA00023204"/>
    </source>
</evidence>
<dbReference type="PANTHER" id="PTHR13710:SF105">
    <property type="entry name" value="ATP-DEPENDENT DNA HELICASE Q1"/>
    <property type="match status" value="1"/>
</dbReference>
<dbReference type="InterPro" id="IPR044876">
    <property type="entry name" value="HRDC_dom_sf"/>
</dbReference>
<dbReference type="GO" id="GO:0016787">
    <property type="term" value="F:hydrolase activity"/>
    <property type="evidence" value="ECO:0007669"/>
    <property type="project" value="UniProtKB-KW"/>
</dbReference>
<organism evidence="20 21">
    <name type="scientific">Sulfuriferula multivorans</name>
    <dbReference type="NCBI Taxonomy" id="1559896"/>
    <lineage>
        <taxon>Bacteria</taxon>
        <taxon>Pseudomonadati</taxon>
        <taxon>Pseudomonadota</taxon>
        <taxon>Betaproteobacteria</taxon>
        <taxon>Nitrosomonadales</taxon>
        <taxon>Sulfuricellaceae</taxon>
        <taxon>Sulfuriferula</taxon>
    </lineage>
</organism>
<dbReference type="Pfam" id="PF00270">
    <property type="entry name" value="DEAD"/>
    <property type="match status" value="1"/>
</dbReference>
<keyword evidence="12" id="KW-0233">DNA recombination</keyword>
<evidence type="ECO:0000256" key="8">
    <source>
        <dbReference type="ARBA" id="ARBA00022806"/>
    </source>
</evidence>
<name>A0A401JFB0_9PROT</name>
<dbReference type="RefSeq" id="WP_223247779.1">
    <property type="nucleotide sequence ID" value="NZ_BGOW01000017.1"/>
</dbReference>
<dbReference type="GO" id="GO:0003677">
    <property type="term" value="F:DNA binding"/>
    <property type="evidence" value="ECO:0007669"/>
    <property type="project" value="UniProtKB-KW"/>
</dbReference>
<dbReference type="FunFam" id="3.40.50.300:FF:000156">
    <property type="entry name" value="ATP-dependent DNA helicase recQ"/>
    <property type="match status" value="1"/>
</dbReference>
<sequence length="599" mass="65998">MAALNALSLLHTVFGYPAFRGRQAEVVEQVANGGDALVLMPTGGGKSLCYQIPALLREGTGVVVSPLIALMHDQVAALREAGVRAAYLNSALSAQQAAAVEQTFLRGEWDLLYVAPERLVTPRFLDLLGRAKLALFAIDEAHCVSQWGHDFRPEYIQLSLLHERFPEVPRIALTATADAQTRAEIVTRLQLEDARQFVSSFDRPNIRYQIVEKADPRKQLLDFIQAEHRGDAGIVYCLSRKKVEETAAWLEKQGIRALPYHAGMDVQTRQRNQDAFLREDGIVMAATIAFGMGIDKPDVRFVAHLDLPKSIEGYYQETGRAGRDGQPADAWMTYGLTDVVQQRRMIESGDADPQFKRVGLAKLDALLAMCEATTCRRVRLLNYFGEDAEACGNCDVCISPPATWDGTVAAQKALSAVYRTGSRFGAVHLIDVLCGHATDKVQQWGHDKLTVFGVGAEMDEKGWRAVFRQLVAQGLIGVDHDAFGALTLTDKSRAVLKGQQQVWMRQEIAGKTARKSRRPIAAPENPVDDALFEKLRVWRQAAAREHNVPAYVIFHDATLAQIAQFRPVTLDQLGSVSGVGARKLEAYGASILEVVNATE</sequence>
<evidence type="ECO:0000256" key="16">
    <source>
        <dbReference type="NCBIfam" id="TIGR01389"/>
    </source>
</evidence>
<keyword evidence="8 20" id="KW-0347">Helicase</keyword>
<dbReference type="PROSITE" id="PS51192">
    <property type="entry name" value="HELICASE_ATP_BIND_1"/>
    <property type="match status" value="1"/>
</dbReference>
<reference evidence="20 21" key="1">
    <citation type="journal article" date="2019" name="Front. Microbiol.">
        <title>Genomes of Neutrophilic Sulfur-Oxidizing Chemolithoautotrophs Representing 9 Proteobacterial Species From 8 Genera.</title>
        <authorList>
            <person name="Watanabe T."/>
            <person name="Kojima H."/>
            <person name="Umezawa K."/>
            <person name="Hori C."/>
            <person name="Takasuka T.E."/>
            <person name="Kato Y."/>
            <person name="Fukui M."/>
        </authorList>
    </citation>
    <scope>NUCLEOTIDE SEQUENCE [LARGE SCALE GENOMIC DNA]</scope>
    <source>
        <strain evidence="20 21">TTN</strain>
    </source>
</reference>
<dbReference type="InterPro" id="IPR018982">
    <property type="entry name" value="RQC_domain"/>
</dbReference>
<evidence type="ECO:0000256" key="11">
    <source>
        <dbReference type="ARBA" id="ARBA00023125"/>
    </source>
</evidence>
<evidence type="ECO:0000256" key="10">
    <source>
        <dbReference type="ARBA" id="ARBA00022840"/>
    </source>
</evidence>
<dbReference type="GO" id="GO:0043590">
    <property type="term" value="C:bacterial nucleoid"/>
    <property type="evidence" value="ECO:0007669"/>
    <property type="project" value="TreeGrafter"/>
</dbReference>
<dbReference type="GO" id="GO:0009432">
    <property type="term" value="P:SOS response"/>
    <property type="evidence" value="ECO:0007669"/>
    <property type="project" value="UniProtKB-UniRule"/>
</dbReference>
<feature type="domain" description="Helicase ATP-binding" evidence="18">
    <location>
        <begin position="27"/>
        <end position="195"/>
    </location>
</feature>
<dbReference type="Proteomes" id="UP000286806">
    <property type="component" value="Unassembled WGS sequence"/>
</dbReference>
<dbReference type="InterPro" id="IPR002121">
    <property type="entry name" value="HRDC_dom"/>
</dbReference>
<dbReference type="InterPro" id="IPR001650">
    <property type="entry name" value="Helicase_C-like"/>
</dbReference>
<evidence type="ECO:0000313" key="20">
    <source>
        <dbReference type="EMBL" id="GBL46283.1"/>
    </source>
</evidence>
<dbReference type="SMART" id="SM00341">
    <property type="entry name" value="HRDC"/>
    <property type="match status" value="1"/>
</dbReference>
<feature type="domain" description="HRDC" evidence="17">
    <location>
        <begin position="525"/>
        <end position="599"/>
    </location>
</feature>
<dbReference type="FunFam" id="1.10.150.80:FF:000002">
    <property type="entry name" value="ATP-dependent DNA helicase RecQ"/>
    <property type="match status" value="1"/>
</dbReference>
<dbReference type="GO" id="GO:0043138">
    <property type="term" value="F:3'-5' DNA helicase activity"/>
    <property type="evidence" value="ECO:0007669"/>
    <property type="project" value="UniProtKB-EC"/>
</dbReference>
<dbReference type="Pfam" id="PF00570">
    <property type="entry name" value="HRDC"/>
    <property type="match status" value="1"/>
</dbReference>
<dbReference type="InterPro" id="IPR004589">
    <property type="entry name" value="DNA_helicase_ATP-dep_RecQ"/>
</dbReference>
<dbReference type="InterPro" id="IPR036388">
    <property type="entry name" value="WH-like_DNA-bd_sf"/>
</dbReference>
<evidence type="ECO:0000259" key="17">
    <source>
        <dbReference type="PROSITE" id="PS50967"/>
    </source>
</evidence>
<dbReference type="SUPFAM" id="SSF52540">
    <property type="entry name" value="P-loop containing nucleoside triphosphate hydrolases"/>
    <property type="match status" value="2"/>
</dbReference>
<dbReference type="NCBIfam" id="TIGR00614">
    <property type="entry name" value="recQ_fam"/>
    <property type="match status" value="1"/>
</dbReference>
<dbReference type="EMBL" id="BGOW01000017">
    <property type="protein sequence ID" value="GBL46283.1"/>
    <property type="molecule type" value="Genomic_DNA"/>
</dbReference>
<evidence type="ECO:0000256" key="5">
    <source>
        <dbReference type="ARBA" id="ARBA00022741"/>
    </source>
</evidence>
<dbReference type="InterPro" id="IPR032284">
    <property type="entry name" value="RecQ_Zn-bd"/>
</dbReference>
<dbReference type="PROSITE" id="PS51194">
    <property type="entry name" value="HELICASE_CTER"/>
    <property type="match status" value="1"/>
</dbReference>
<evidence type="ECO:0000313" key="21">
    <source>
        <dbReference type="Proteomes" id="UP000286806"/>
    </source>
</evidence>